<evidence type="ECO:0000313" key="2">
    <source>
        <dbReference type="EMBL" id="HGW92479.1"/>
    </source>
</evidence>
<dbReference type="PANTHER" id="PTHR33531">
    <property type="entry name" value="RUBRERYTHRIN SUBFAMILY"/>
    <property type="match status" value="1"/>
</dbReference>
<name>A0A7C4U8X2_UNCW3</name>
<dbReference type="PROSITE" id="PS50905">
    <property type="entry name" value="FERRITIN_LIKE"/>
    <property type="match status" value="1"/>
</dbReference>
<organism evidence="2">
    <name type="scientific">candidate division WOR-3 bacterium</name>
    <dbReference type="NCBI Taxonomy" id="2052148"/>
    <lineage>
        <taxon>Bacteria</taxon>
        <taxon>Bacteria division WOR-3</taxon>
    </lineage>
</organism>
<accession>A0A7C4U8X2</accession>
<dbReference type="InterPro" id="IPR003251">
    <property type="entry name" value="Rr_diiron-bd_dom"/>
</dbReference>
<dbReference type="Pfam" id="PF02915">
    <property type="entry name" value="Rubrerythrin"/>
    <property type="match status" value="2"/>
</dbReference>
<comment type="caution">
    <text evidence="2">The sequence shown here is derived from an EMBL/GenBank/DDBJ whole genome shotgun (WGS) entry which is preliminary data.</text>
</comment>
<dbReference type="EMBL" id="DTHG01000099">
    <property type="protein sequence ID" value="HGW92479.1"/>
    <property type="molecule type" value="Genomic_DNA"/>
</dbReference>
<dbReference type="Gene3D" id="1.20.1260.10">
    <property type="match status" value="2"/>
</dbReference>
<gene>
    <name evidence="2" type="ORF">ENV67_08095</name>
</gene>
<dbReference type="GO" id="GO:0046872">
    <property type="term" value="F:metal ion binding"/>
    <property type="evidence" value="ECO:0007669"/>
    <property type="project" value="InterPro"/>
</dbReference>
<dbReference type="AlphaFoldDB" id="A0A7C4U8X2"/>
<dbReference type="PANTHER" id="PTHR33531:SF10">
    <property type="entry name" value="BLR7895 PROTEIN"/>
    <property type="match status" value="1"/>
</dbReference>
<dbReference type="CDD" id="cd01045">
    <property type="entry name" value="Ferritin_like_AB"/>
    <property type="match status" value="1"/>
</dbReference>
<dbReference type="GO" id="GO:0016491">
    <property type="term" value="F:oxidoreductase activity"/>
    <property type="evidence" value="ECO:0007669"/>
    <property type="project" value="InterPro"/>
</dbReference>
<protein>
    <recommendedName>
        <fullName evidence="1">Ferritin-like diiron domain-containing protein</fullName>
    </recommendedName>
</protein>
<dbReference type="InterPro" id="IPR009040">
    <property type="entry name" value="Ferritin-like_diiron"/>
</dbReference>
<feature type="domain" description="Ferritin-like diiron" evidence="1">
    <location>
        <begin position="169"/>
        <end position="322"/>
    </location>
</feature>
<proteinExistence type="predicted"/>
<reference evidence="2" key="1">
    <citation type="journal article" date="2020" name="mSystems">
        <title>Genome- and Community-Level Interaction Insights into Carbon Utilization and Element Cycling Functions of Hydrothermarchaeota in Hydrothermal Sediment.</title>
        <authorList>
            <person name="Zhou Z."/>
            <person name="Liu Y."/>
            <person name="Xu W."/>
            <person name="Pan J."/>
            <person name="Luo Z.H."/>
            <person name="Li M."/>
        </authorList>
    </citation>
    <scope>NUCLEOTIDE SEQUENCE [LARGE SCALE GENOMIC DNA]</scope>
    <source>
        <strain evidence="2">SpSt-780</strain>
    </source>
</reference>
<evidence type="ECO:0000259" key="1">
    <source>
        <dbReference type="PROSITE" id="PS50905"/>
    </source>
</evidence>
<sequence>MIFHLKYKKREVIMGIMFTSQEVIETAISAEVNSEKFYEEMSKKVKNKEIKKLFEDLAKIEKSHINDFRKLYEKVKDKMEEIVGDEIEFSRYMRSYMESWVFKTFEEKKKNINIEDLNSIINFAISFERETILFYHGIKDNVSKEAGNIVNEIIKQEIEHIITLDNYLKELKGNIDELLFVSLEGELLASKFYKDAAKKAESDTAKRFFKELANYEMKHYEHLKKIIEAREGKKKIVKIDIEKLKEKIKPEVKGEFEPNKSEIAEVLQIGIESEKKAYERYKKLAEKIDDKEGSKIFEELAEEERKHQRILEDEFYNISNKGMIIWGD</sequence>
<dbReference type="InterPro" id="IPR009078">
    <property type="entry name" value="Ferritin-like_SF"/>
</dbReference>
<dbReference type="SUPFAM" id="SSF47240">
    <property type="entry name" value="Ferritin-like"/>
    <property type="match status" value="2"/>
</dbReference>
<dbReference type="InterPro" id="IPR012347">
    <property type="entry name" value="Ferritin-like"/>
</dbReference>